<dbReference type="AlphaFoldDB" id="A0A0F9BSY6"/>
<gene>
    <name evidence="1" type="ORF">LCGC14_2409610</name>
</gene>
<sequence>IGLGLSSEQIDNFLNSFVEIFGIDWYNSIPEDKRDKFLNRCFYFNSGPYSLTWIIRLGECILNLKDIEGFDNEIITRLRDKKQFNSVAIELDYSSCLKQAGMELELQPALGPLKVDGKVIINKKPIFFEIISQSSEDFKRKERNYGFQIWDFLKNKYSSRATYIRFKKQDTDPKEKIDKLYNILESKNPPFNYEDNEMEIHIAENDGGHTIEGSIMNREKYIRTWVKRVHKKYKQLPTNIGGIIIANSTSLWDPRDIDIVLNTSWRETKEGQKTRIAGIIYCTRQMLGVPSTSGERISFISPRVIINKFSKFNYTDELKAIANAISTFPNWM</sequence>
<feature type="non-terminal residue" evidence="1">
    <location>
        <position position="1"/>
    </location>
</feature>
<evidence type="ECO:0000313" key="1">
    <source>
        <dbReference type="EMBL" id="KKL25010.1"/>
    </source>
</evidence>
<proteinExistence type="predicted"/>
<dbReference type="EMBL" id="LAZR01036378">
    <property type="protein sequence ID" value="KKL25010.1"/>
    <property type="molecule type" value="Genomic_DNA"/>
</dbReference>
<comment type="caution">
    <text evidence="1">The sequence shown here is derived from an EMBL/GenBank/DDBJ whole genome shotgun (WGS) entry which is preliminary data.</text>
</comment>
<protein>
    <submittedName>
        <fullName evidence="1">Uncharacterized protein</fullName>
    </submittedName>
</protein>
<organism evidence="1">
    <name type="scientific">marine sediment metagenome</name>
    <dbReference type="NCBI Taxonomy" id="412755"/>
    <lineage>
        <taxon>unclassified sequences</taxon>
        <taxon>metagenomes</taxon>
        <taxon>ecological metagenomes</taxon>
    </lineage>
</organism>
<reference evidence="1" key="1">
    <citation type="journal article" date="2015" name="Nature">
        <title>Complex archaea that bridge the gap between prokaryotes and eukaryotes.</title>
        <authorList>
            <person name="Spang A."/>
            <person name="Saw J.H."/>
            <person name="Jorgensen S.L."/>
            <person name="Zaremba-Niedzwiedzka K."/>
            <person name="Martijn J."/>
            <person name="Lind A.E."/>
            <person name="van Eijk R."/>
            <person name="Schleper C."/>
            <person name="Guy L."/>
            <person name="Ettema T.J."/>
        </authorList>
    </citation>
    <scope>NUCLEOTIDE SEQUENCE</scope>
</reference>
<accession>A0A0F9BSY6</accession>
<name>A0A0F9BSY6_9ZZZZ</name>